<evidence type="ECO:0000256" key="1">
    <source>
        <dbReference type="SAM" id="MobiDB-lite"/>
    </source>
</evidence>
<feature type="region of interest" description="Disordered" evidence="1">
    <location>
        <begin position="1"/>
        <end position="22"/>
    </location>
</feature>
<feature type="region of interest" description="Disordered" evidence="1">
    <location>
        <begin position="61"/>
        <end position="85"/>
    </location>
</feature>
<comment type="caution">
    <text evidence="2">The sequence shown here is derived from an EMBL/GenBank/DDBJ whole genome shotgun (WGS) entry which is preliminary data.</text>
</comment>
<dbReference type="EMBL" id="JAWZYT010006339">
    <property type="protein sequence ID" value="KAK4288352.1"/>
    <property type="molecule type" value="Genomic_DNA"/>
</dbReference>
<keyword evidence="3" id="KW-1185">Reference proteome</keyword>
<name>A0AAE1NFY4_9EUCA</name>
<organism evidence="2 3">
    <name type="scientific">Petrolisthes manimaculis</name>
    <dbReference type="NCBI Taxonomy" id="1843537"/>
    <lineage>
        <taxon>Eukaryota</taxon>
        <taxon>Metazoa</taxon>
        <taxon>Ecdysozoa</taxon>
        <taxon>Arthropoda</taxon>
        <taxon>Crustacea</taxon>
        <taxon>Multicrustacea</taxon>
        <taxon>Malacostraca</taxon>
        <taxon>Eumalacostraca</taxon>
        <taxon>Eucarida</taxon>
        <taxon>Decapoda</taxon>
        <taxon>Pleocyemata</taxon>
        <taxon>Anomura</taxon>
        <taxon>Galatheoidea</taxon>
        <taxon>Porcellanidae</taxon>
        <taxon>Petrolisthes</taxon>
    </lineage>
</organism>
<protein>
    <submittedName>
        <fullName evidence="2">Uncharacterized protein</fullName>
    </submittedName>
</protein>
<feature type="compositionally biased region" description="Low complexity" evidence="1">
    <location>
        <begin position="1"/>
        <end position="14"/>
    </location>
</feature>
<dbReference type="AlphaFoldDB" id="A0AAE1NFY4"/>
<gene>
    <name evidence="2" type="ORF">Pmani_038614</name>
</gene>
<proteinExistence type="predicted"/>
<evidence type="ECO:0000313" key="3">
    <source>
        <dbReference type="Proteomes" id="UP001292094"/>
    </source>
</evidence>
<sequence>MPITPQGPHHSPQGPHHPHTIPILILGPINLTPMPITAPGPNIPMSITHTTGLHHPQHCPIRPQHHTDGKSSTQLDLITTPDFRV</sequence>
<accession>A0AAE1NFY4</accession>
<evidence type="ECO:0000313" key="2">
    <source>
        <dbReference type="EMBL" id="KAK4288352.1"/>
    </source>
</evidence>
<reference evidence="2" key="1">
    <citation type="submission" date="2023-11" db="EMBL/GenBank/DDBJ databases">
        <title>Genome assemblies of two species of porcelain crab, Petrolisthes cinctipes and Petrolisthes manimaculis (Anomura: Porcellanidae).</title>
        <authorList>
            <person name="Angst P."/>
        </authorList>
    </citation>
    <scope>NUCLEOTIDE SEQUENCE</scope>
    <source>
        <strain evidence="2">PB745_02</strain>
        <tissue evidence="2">Gill</tissue>
    </source>
</reference>
<dbReference type="Proteomes" id="UP001292094">
    <property type="component" value="Unassembled WGS sequence"/>
</dbReference>